<evidence type="ECO:0000313" key="3">
    <source>
        <dbReference type="Proteomes" id="UP000765509"/>
    </source>
</evidence>
<dbReference type="EMBL" id="AVOT02017651">
    <property type="protein sequence ID" value="MBW0503944.1"/>
    <property type="molecule type" value="Genomic_DNA"/>
</dbReference>
<accession>A0A9Q3DIH3</accession>
<protein>
    <submittedName>
        <fullName evidence="2">Uncharacterized protein</fullName>
    </submittedName>
</protein>
<feature type="compositionally biased region" description="Basic and acidic residues" evidence="1">
    <location>
        <begin position="279"/>
        <end position="290"/>
    </location>
</feature>
<feature type="region of interest" description="Disordered" evidence="1">
    <location>
        <begin position="55"/>
        <end position="88"/>
    </location>
</feature>
<name>A0A9Q3DIH3_9BASI</name>
<dbReference type="Proteomes" id="UP000765509">
    <property type="component" value="Unassembled WGS sequence"/>
</dbReference>
<reference evidence="2" key="1">
    <citation type="submission" date="2021-03" db="EMBL/GenBank/DDBJ databases">
        <title>Draft genome sequence of rust myrtle Austropuccinia psidii MF-1, a brazilian biotype.</title>
        <authorList>
            <person name="Quecine M.C."/>
            <person name="Pachon D.M.R."/>
            <person name="Bonatelli M.L."/>
            <person name="Correr F.H."/>
            <person name="Franceschini L.M."/>
            <person name="Leite T.F."/>
            <person name="Margarido G.R.A."/>
            <person name="Almeida C.A."/>
            <person name="Ferrarezi J.A."/>
            <person name="Labate C.A."/>
        </authorList>
    </citation>
    <scope>NUCLEOTIDE SEQUENCE</scope>
    <source>
        <strain evidence="2">MF-1</strain>
    </source>
</reference>
<keyword evidence="3" id="KW-1185">Reference proteome</keyword>
<gene>
    <name evidence="2" type="ORF">O181_043659</name>
</gene>
<evidence type="ECO:0000256" key="1">
    <source>
        <dbReference type="SAM" id="MobiDB-lite"/>
    </source>
</evidence>
<evidence type="ECO:0000313" key="2">
    <source>
        <dbReference type="EMBL" id="MBW0503944.1"/>
    </source>
</evidence>
<feature type="region of interest" description="Disordered" evidence="1">
    <location>
        <begin position="265"/>
        <end position="305"/>
    </location>
</feature>
<sequence length="305" mass="35055">MSKPLEGGYQLLLTHQKLSGSGEDHEALRRMVSILLKRQGKKYKELIEQPKSFIHKPEEGVGNDPSFGEGRPSGIKKLQKCPKDSPKDLIRNRAVPRTIKERENQIQLAQNLPTRVQDPQIGAFIYGQCIQYGQNSYSIHSQGEVKDEKDFSTQIMDEIKHIKSSINLQLGKFDNKLNKLTSNINDSKRKDRNFTEWCKVKKARLESISNLFDRIESKFQVQNDELEDLSINNINDQLTILKTYVLEIVDNTNLLSTHLARSDSERQKSKNEIISNVEQIHKDYEPDSHIPRNSTPLTEEKCSVK</sequence>
<dbReference type="AlphaFoldDB" id="A0A9Q3DIH3"/>
<comment type="caution">
    <text evidence="2">The sequence shown here is derived from an EMBL/GenBank/DDBJ whole genome shotgun (WGS) entry which is preliminary data.</text>
</comment>
<proteinExistence type="predicted"/>
<organism evidence="2 3">
    <name type="scientific">Austropuccinia psidii MF-1</name>
    <dbReference type="NCBI Taxonomy" id="1389203"/>
    <lineage>
        <taxon>Eukaryota</taxon>
        <taxon>Fungi</taxon>
        <taxon>Dikarya</taxon>
        <taxon>Basidiomycota</taxon>
        <taxon>Pucciniomycotina</taxon>
        <taxon>Pucciniomycetes</taxon>
        <taxon>Pucciniales</taxon>
        <taxon>Sphaerophragmiaceae</taxon>
        <taxon>Austropuccinia</taxon>
    </lineage>
</organism>